<evidence type="ECO:0000256" key="1">
    <source>
        <dbReference type="ARBA" id="ARBA00004496"/>
    </source>
</evidence>
<dbReference type="AlphaFoldDB" id="A0A4P6KCM2"/>
<dbReference type="InterPro" id="IPR003783">
    <property type="entry name" value="Regulatory_RecX"/>
</dbReference>
<dbReference type="RefSeq" id="WP_130109022.1">
    <property type="nucleotide sequence ID" value="NZ_CP035806.1"/>
</dbReference>
<dbReference type="GO" id="GO:0006282">
    <property type="term" value="P:regulation of DNA repair"/>
    <property type="evidence" value="ECO:0007669"/>
    <property type="project" value="UniProtKB-UniRule"/>
</dbReference>
<evidence type="ECO:0000259" key="7">
    <source>
        <dbReference type="Pfam" id="PF21981"/>
    </source>
</evidence>
<comment type="subcellular location">
    <subcellularLocation>
        <location evidence="1 5">Cytoplasm</location>
    </subcellularLocation>
</comment>
<gene>
    <name evidence="5" type="primary">recX</name>
    <name evidence="9" type="ORF">EVS81_02720</name>
</gene>
<dbReference type="InterPro" id="IPR053926">
    <property type="entry name" value="RecX_HTH_1st"/>
</dbReference>
<sequence>MAVRFLPDPGERAAETAQDRGDLAEVIELRAMLQRRTSSARPHGVGDVDAAGELAGSSSGAGGGDRSGAIVAPQPTVPAERGEVLQRASAVSPQGVDDAPDEPDDRSASEDGVRILARRARSSGELREELLRLEHDPHEVELVIDEFETSHYLDDAGLARLLTEKLRDTKRASRSQIRLKLRARKLPDEVIEAALGELDTDEEFTILRETAQDRARKLAGLERQTAERRLLGFLARRGWSGEPAMRAAREALDGASRGNGSSSGVRFS</sequence>
<dbReference type="EMBL" id="CP035806">
    <property type="protein sequence ID" value="QBE47873.1"/>
    <property type="molecule type" value="Genomic_DNA"/>
</dbReference>
<evidence type="ECO:0000256" key="4">
    <source>
        <dbReference type="ARBA" id="ARBA00022490"/>
    </source>
</evidence>
<comment type="similarity">
    <text evidence="2 5">Belongs to the RecX family.</text>
</comment>
<dbReference type="Pfam" id="PF21982">
    <property type="entry name" value="RecX_HTH1"/>
    <property type="match status" value="1"/>
</dbReference>
<feature type="domain" description="RecX first three-helical" evidence="8">
    <location>
        <begin position="112"/>
        <end position="146"/>
    </location>
</feature>
<reference evidence="9 10" key="1">
    <citation type="submission" date="2019-02" db="EMBL/GenBank/DDBJ databases">
        <authorList>
            <person name="Sun L."/>
            <person name="Pan D."/>
            <person name="Wu X."/>
        </authorList>
    </citation>
    <scope>NUCLEOTIDE SEQUENCE [LARGE SCALE GENOMIC DNA]</scope>
    <source>
        <strain evidence="9 10">JW-1</strain>
    </source>
</reference>
<evidence type="ECO:0000313" key="10">
    <source>
        <dbReference type="Proteomes" id="UP000289260"/>
    </source>
</evidence>
<feature type="region of interest" description="Disordered" evidence="6">
    <location>
        <begin position="35"/>
        <end position="112"/>
    </location>
</feature>
<dbReference type="HAMAP" id="MF_01114">
    <property type="entry name" value="RecX"/>
    <property type="match status" value="1"/>
</dbReference>
<keyword evidence="4 5" id="KW-0963">Cytoplasm</keyword>
<evidence type="ECO:0000256" key="6">
    <source>
        <dbReference type="SAM" id="MobiDB-lite"/>
    </source>
</evidence>
<dbReference type="InterPro" id="IPR053925">
    <property type="entry name" value="RecX_HTH_3rd"/>
</dbReference>
<dbReference type="Gene3D" id="1.10.10.10">
    <property type="entry name" value="Winged helix-like DNA-binding domain superfamily/Winged helix DNA-binding domain"/>
    <property type="match status" value="1"/>
</dbReference>
<protein>
    <recommendedName>
        <fullName evidence="3 5">Regulatory protein RecX</fullName>
    </recommendedName>
</protein>
<feature type="region of interest" description="Disordered" evidence="6">
    <location>
        <begin position="1"/>
        <end position="22"/>
    </location>
</feature>
<dbReference type="InterPro" id="IPR036388">
    <property type="entry name" value="WH-like_DNA-bd_sf"/>
</dbReference>
<feature type="domain" description="RecX third three-helical" evidence="7">
    <location>
        <begin position="201"/>
        <end position="242"/>
    </location>
</feature>
<dbReference type="PANTHER" id="PTHR33602:SF1">
    <property type="entry name" value="REGULATORY PROTEIN RECX FAMILY PROTEIN"/>
    <property type="match status" value="1"/>
</dbReference>
<organism evidence="9 10">
    <name type="scientific">Leucobacter triazinivorans</name>
    <dbReference type="NCBI Taxonomy" id="1784719"/>
    <lineage>
        <taxon>Bacteria</taxon>
        <taxon>Bacillati</taxon>
        <taxon>Actinomycetota</taxon>
        <taxon>Actinomycetes</taxon>
        <taxon>Micrococcales</taxon>
        <taxon>Microbacteriaceae</taxon>
        <taxon>Leucobacter</taxon>
    </lineage>
</organism>
<dbReference type="OrthoDB" id="5244465at2"/>
<evidence type="ECO:0000256" key="3">
    <source>
        <dbReference type="ARBA" id="ARBA00018111"/>
    </source>
</evidence>
<feature type="compositionally biased region" description="Basic and acidic residues" evidence="6">
    <location>
        <begin position="9"/>
        <end position="22"/>
    </location>
</feature>
<accession>A0A4P6KCM2</accession>
<keyword evidence="10" id="KW-1185">Reference proteome</keyword>
<name>A0A4P6KCM2_9MICO</name>
<evidence type="ECO:0000256" key="5">
    <source>
        <dbReference type="HAMAP-Rule" id="MF_01114"/>
    </source>
</evidence>
<proteinExistence type="inferred from homology"/>
<evidence type="ECO:0000259" key="8">
    <source>
        <dbReference type="Pfam" id="PF21982"/>
    </source>
</evidence>
<dbReference type="GO" id="GO:0005737">
    <property type="term" value="C:cytoplasm"/>
    <property type="evidence" value="ECO:0007669"/>
    <property type="project" value="UniProtKB-SubCell"/>
</dbReference>
<dbReference type="Proteomes" id="UP000289260">
    <property type="component" value="Chromosome"/>
</dbReference>
<evidence type="ECO:0000313" key="9">
    <source>
        <dbReference type="EMBL" id="QBE47873.1"/>
    </source>
</evidence>
<evidence type="ECO:0000256" key="2">
    <source>
        <dbReference type="ARBA" id="ARBA00009695"/>
    </source>
</evidence>
<comment type="function">
    <text evidence="5">Modulates RecA activity.</text>
</comment>
<dbReference type="KEGG" id="ltr:EVS81_02720"/>
<dbReference type="Pfam" id="PF21981">
    <property type="entry name" value="RecX_HTH3"/>
    <property type="match status" value="1"/>
</dbReference>
<dbReference type="PANTHER" id="PTHR33602">
    <property type="entry name" value="REGULATORY PROTEIN RECX FAMILY PROTEIN"/>
    <property type="match status" value="1"/>
</dbReference>